<dbReference type="PANTHER" id="PTHR44936">
    <property type="entry name" value="SENSOR PROTEIN CREC"/>
    <property type="match status" value="1"/>
</dbReference>
<sequence>MRRVSVRFQIALLVWLAIVASTAICGRFAVRMTEAATWDLLWQESQSVGTGQVLAWQRAKDKTPEGFVASYRPAKYPDGSEWDHTADPPLWIWEVPSNATSVDMANPVQPVWSAGENPLVTSGQGAGEISGDPSVFPKEATPAFWPVSLSSLEHDFAGSSTLPMTNGKTLVVVETIDTTDARFRVDYQRREALRLGILISLVGAALAWVLAGLTSRPIERLGGAVRAFGDGGGSARAAASGPAEVARLGRDFNAMADRVQATLASQRRFVADTSHELRTPTAALLASSSALDLTAPHDEVLDLMVPQVGRLAGLTEDLLALNRFDEGAQRVDAHEVEVVALVRHAVDEVAAGRDVHVEGEEFRANLDPHRVRLVVRNLVGNALQHGAEPVVVTVSPQDAGARIEVQDAGPGVPGDLREVVFDRFVRGDGARHEGGRGLGLSLARETCRLHGGDLELGAGGSFVATLADPAAAGTVPPTEQPREGRRPLRGVLEEASPLAALQGLVLLLSSVAISGQLYFANDSELFSRPTWQWLPFFLLGWSVASAGAVACGRLGRRVDRTLGLVLTLVPIAGLWWWAHRAGEFPVSDALLVGTSAWLVCRLAGAARQASWSPFATPRDGKR</sequence>
<evidence type="ECO:0000256" key="21">
    <source>
        <dbReference type="ARBA" id="ARBA00040454"/>
    </source>
</evidence>
<evidence type="ECO:0000256" key="15">
    <source>
        <dbReference type="ARBA" id="ARBA00022912"/>
    </source>
</evidence>
<dbReference type="Pfam" id="PF02518">
    <property type="entry name" value="HATPase_c"/>
    <property type="match status" value="1"/>
</dbReference>
<dbReference type="InterPro" id="IPR005467">
    <property type="entry name" value="His_kinase_dom"/>
</dbReference>
<evidence type="ECO:0000313" key="27">
    <source>
        <dbReference type="Proteomes" id="UP000188342"/>
    </source>
</evidence>
<dbReference type="SMART" id="SM00388">
    <property type="entry name" value="HisKA"/>
    <property type="match status" value="1"/>
</dbReference>
<dbReference type="Pfam" id="PF00672">
    <property type="entry name" value="HAMP"/>
    <property type="match status" value="1"/>
</dbReference>
<comment type="cofactor">
    <cofactor evidence="2">
        <name>Mn(2+)</name>
        <dbReference type="ChEBI" id="CHEBI:29035"/>
    </cofactor>
</comment>
<dbReference type="SMART" id="SM00304">
    <property type="entry name" value="HAMP"/>
    <property type="match status" value="1"/>
</dbReference>
<feature type="transmembrane region" description="Helical" evidence="23">
    <location>
        <begin position="531"/>
        <end position="550"/>
    </location>
</feature>
<evidence type="ECO:0000256" key="18">
    <source>
        <dbReference type="ARBA" id="ARBA00023016"/>
    </source>
</evidence>
<feature type="domain" description="HAMP" evidence="25">
    <location>
        <begin position="212"/>
        <end position="264"/>
    </location>
</feature>
<keyword evidence="19" id="KW-0843">Virulence</keyword>
<keyword evidence="20" id="KW-0464">Manganese</keyword>
<keyword evidence="15" id="KW-0904">Protein phosphatase</keyword>
<dbReference type="CDD" id="cd00075">
    <property type="entry name" value="HATPase"/>
    <property type="match status" value="1"/>
</dbReference>
<evidence type="ECO:0000256" key="5">
    <source>
        <dbReference type="ARBA" id="ARBA00012438"/>
    </source>
</evidence>
<dbReference type="GO" id="GO:0000155">
    <property type="term" value="F:phosphorelay sensor kinase activity"/>
    <property type="evidence" value="ECO:0007669"/>
    <property type="project" value="InterPro"/>
</dbReference>
<comment type="catalytic activity">
    <reaction evidence="1">
        <text>ATP + protein L-histidine = ADP + protein N-phospho-L-histidine.</text>
        <dbReference type="EC" id="2.7.13.3"/>
    </reaction>
</comment>
<evidence type="ECO:0000256" key="14">
    <source>
        <dbReference type="ARBA" id="ARBA00022842"/>
    </source>
</evidence>
<dbReference type="GO" id="GO:0005524">
    <property type="term" value="F:ATP binding"/>
    <property type="evidence" value="ECO:0007669"/>
    <property type="project" value="UniProtKB-KW"/>
</dbReference>
<feature type="domain" description="Histidine kinase" evidence="24">
    <location>
        <begin position="272"/>
        <end position="472"/>
    </location>
</feature>
<dbReference type="InterPro" id="IPR003660">
    <property type="entry name" value="HAMP_dom"/>
</dbReference>
<keyword evidence="7" id="KW-0597">Phosphoprotein</keyword>
<keyword evidence="16 23" id="KW-1133">Transmembrane helix</keyword>
<evidence type="ECO:0000313" key="26">
    <source>
        <dbReference type="EMBL" id="SJN41190.1"/>
    </source>
</evidence>
<evidence type="ECO:0000256" key="19">
    <source>
        <dbReference type="ARBA" id="ARBA00023026"/>
    </source>
</evidence>
<gene>
    <name evidence="26" type="ORF">FM114_12550</name>
</gene>
<keyword evidence="23" id="KW-0472">Membrane</keyword>
<evidence type="ECO:0000256" key="16">
    <source>
        <dbReference type="ARBA" id="ARBA00022989"/>
    </source>
</evidence>
<keyword evidence="27" id="KW-1185">Reference proteome</keyword>
<dbReference type="RefSeq" id="WP_179110701.1">
    <property type="nucleotide sequence ID" value="NZ_FUKQ01000047.1"/>
</dbReference>
<keyword evidence="17" id="KW-0902">Two-component regulatory system</keyword>
<dbReference type="SUPFAM" id="SSF55874">
    <property type="entry name" value="ATPase domain of HSP90 chaperone/DNA topoisomerase II/histidine kinase"/>
    <property type="match status" value="1"/>
</dbReference>
<dbReference type="Gene3D" id="6.10.340.10">
    <property type="match status" value="1"/>
</dbReference>
<evidence type="ECO:0000256" key="11">
    <source>
        <dbReference type="ARBA" id="ARBA00022777"/>
    </source>
</evidence>
<keyword evidence="12" id="KW-0378">Hydrolase</keyword>
<protein>
    <recommendedName>
        <fullName evidence="21">Signal transduction histidine-protein kinase/phosphatase MprB</fullName>
        <ecNumber evidence="5">2.7.13.3</ecNumber>
    </recommendedName>
    <alternativeName>
        <fullName evidence="22">Mycobacterial persistence regulator B</fullName>
    </alternativeName>
</protein>
<dbReference type="InterPro" id="IPR003594">
    <property type="entry name" value="HATPase_dom"/>
</dbReference>
<dbReference type="PRINTS" id="PR00344">
    <property type="entry name" value="BCTRLSENSOR"/>
</dbReference>
<evidence type="ECO:0000256" key="20">
    <source>
        <dbReference type="ARBA" id="ARBA00023211"/>
    </source>
</evidence>
<keyword evidence="14" id="KW-0460">Magnesium</keyword>
<dbReference type="PROSITE" id="PS50109">
    <property type="entry name" value="HIS_KIN"/>
    <property type="match status" value="1"/>
</dbReference>
<keyword evidence="18" id="KW-0346">Stress response</keyword>
<name>A0A1R4KA49_9ACTN</name>
<dbReference type="SUPFAM" id="SSF47384">
    <property type="entry name" value="Homodimeric domain of signal transducing histidine kinase"/>
    <property type="match status" value="1"/>
</dbReference>
<evidence type="ECO:0000256" key="3">
    <source>
        <dbReference type="ARBA" id="ARBA00001946"/>
    </source>
</evidence>
<dbReference type="InterPro" id="IPR036890">
    <property type="entry name" value="HATPase_C_sf"/>
</dbReference>
<evidence type="ECO:0000256" key="1">
    <source>
        <dbReference type="ARBA" id="ARBA00000085"/>
    </source>
</evidence>
<evidence type="ECO:0000256" key="8">
    <source>
        <dbReference type="ARBA" id="ARBA00022679"/>
    </source>
</evidence>
<comment type="cofactor">
    <cofactor evidence="3">
        <name>Mg(2+)</name>
        <dbReference type="ChEBI" id="CHEBI:18420"/>
    </cofactor>
</comment>
<dbReference type="AlphaFoldDB" id="A0A1R4KA49"/>
<dbReference type="EMBL" id="FUKQ01000047">
    <property type="protein sequence ID" value="SJN41190.1"/>
    <property type="molecule type" value="Genomic_DNA"/>
</dbReference>
<keyword evidence="6" id="KW-1003">Cell membrane</keyword>
<proteinExistence type="predicted"/>
<evidence type="ECO:0000256" key="10">
    <source>
        <dbReference type="ARBA" id="ARBA00022741"/>
    </source>
</evidence>
<evidence type="ECO:0000256" key="9">
    <source>
        <dbReference type="ARBA" id="ARBA00022692"/>
    </source>
</evidence>
<evidence type="ECO:0000259" key="24">
    <source>
        <dbReference type="PROSITE" id="PS50109"/>
    </source>
</evidence>
<evidence type="ECO:0000256" key="4">
    <source>
        <dbReference type="ARBA" id="ARBA00004651"/>
    </source>
</evidence>
<reference evidence="26 27" key="1">
    <citation type="submission" date="2017-02" db="EMBL/GenBank/DDBJ databases">
        <authorList>
            <person name="Peterson S.W."/>
        </authorList>
    </citation>
    <scope>NUCLEOTIDE SEQUENCE [LARGE SCALE GENOMIC DNA]</scope>
    <source>
        <strain evidence="26 27">LSP_Lj1</strain>
    </source>
</reference>
<dbReference type="InterPro" id="IPR036097">
    <property type="entry name" value="HisK_dim/P_sf"/>
</dbReference>
<dbReference type="Pfam" id="PF00512">
    <property type="entry name" value="HisKA"/>
    <property type="match status" value="1"/>
</dbReference>
<evidence type="ECO:0000256" key="12">
    <source>
        <dbReference type="ARBA" id="ARBA00022801"/>
    </source>
</evidence>
<evidence type="ECO:0000256" key="7">
    <source>
        <dbReference type="ARBA" id="ARBA00022553"/>
    </source>
</evidence>
<dbReference type="Gene3D" id="1.10.287.130">
    <property type="match status" value="1"/>
</dbReference>
<comment type="subcellular location">
    <subcellularLocation>
        <location evidence="4">Cell membrane</location>
        <topology evidence="4">Multi-pass membrane protein</topology>
    </subcellularLocation>
</comment>
<dbReference type="PANTHER" id="PTHR44936:SF9">
    <property type="entry name" value="SENSOR PROTEIN CREC"/>
    <property type="match status" value="1"/>
</dbReference>
<evidence type="ECO:0000259" key="25">
    <source>
        <dbReference type="PROSITE" id="PS50885"/>
    </source>
</evidence>
<dbReference type="EC" id="2.7.13.3" evidence="5"/>
<evidence type="ECO:0000256" key="13">
    <source>
        <dbReference type="ARBA" id="ARBA00022840"/>
    </source>
</evidence>
<keyword evidence="8" id="KW-0808">Transferase</keyword>
<feature type="transmembrane region" description="Helical" evidence="23">
    <location>
        <begin position="562"/>
        <end position="578"/>
    </location>
</feature>
<organism evidence="26 27">
    <name type="scientific">Luteococcus japonicus LSP_Lj1</name>
    <dbReference type="NCBI Taxonomy" id="1255658"/>
    <lineage>
        <taxon>Bacteria</taxon>
        <taxon>Bacillati</taxon>
        <taxon>Actinomycetota</taxon>
        <taxon>Actinomycetes</taxon>
        <taxon>Propionibacteriales</taxon>
        <taxon>Propionibacteriaceae</taxon>
        <taxon>Luteococcus</taxon>
    </lineage>
</organism>
<dbReference type="Gene3D" id="3.30.565.10">
    <property type="entry name" value="Histidine kinase-like ATPase, C-terminal domain"/>
    <property type="match status" value="1"/>
</dbReference>
<dbReference type="Proteomes" id="UP000188342">
    <property type="component" value="Unassembled WGS sequence"/>
</dbReference>
<keyword evidence="9 23" id="KW-0812">Transmembrane</keyword>
<dbReference type="InterPro" id="IPR004358">
    <property type="entry name" value="Sig_transdc_His_kin-like_C"/>
</dbReference>
<dbReference type="STRING" id="1255658.FM114_12550"/>
<keyword evidence="13" id="KW-0067">ATP-binding</keyword>
<accession>A0A1R4KA49</accession>
<evidence type="ECO:0000256" key="22">
    <source>
        <dbReference type="ARBA" id="ARBA00041776"/>
    </source>
</evidence>
<feature type="transmembrane region" description="Helical" evidence="23">
    <location>
        <begin position="192"/>
        <end position="211"/>
    </location>
</feature>
<keyword evidence="10" id="KW-0547">Nucleotide-binding</keyword>
<dbReference type="PROSITE" id="PS50885">
    <property type="entry name" value="HAMP"/>
    <property type="match status" value="1"/>
</dbReference>
<evidence type="ECO:0000256" key="6">
    <source>
        <dbReference type="ARBA" id="ARBA00022475"/>
    </source>
</evidence>
<keyword evidence="11 26" id="KW-0418">Kinase</keyword>
<dbReference type="GO" id="GO:0004721">
    <property type="term" value="F:phosphoprotein phosphatase activity"/>
    <property type="evidence" value="ECO:0007669"/>
    <property type="project" value="UniProtKB-KW"/>
</dbReference>
<evidence type="ECO:0000256" key="17">
    <source>
        <dbReference type="ARBA" id="ARBA00023012"/>
    </source>
</evidence>
<dbReference type="GO" id="GO:0005886">
    <property type="term" value="C:plasma membrane"/>
    <property type="evidence" value="ECO:0007669"/>
    <property type="project" value="UniProtKB-SubCell"/>
</dbReference>
<evidence type="ECO:0000256" key="23">
    <source>
        <dbReference type="SAM" id="Phobius"/>
    </source>
</evidence>
<dbReference type="CDD" id="cd06225">
    <property type="entry name" value="HAMP"/>
    <property type="match status" value="1"/>
</dbReference>
<dbReference type="CDD" id="cd00082">
    <property type="entry name" value="HisKA"/>
    <property type="match status" value="1"/>
</dbReference>
<dbReference type="SMART" id="SM00387">
    <property type="entry name" value="HATPase_c"/>
    <property type="match status" value="1"/>
</dbReference>
<evidence type="ECO:0000256" key="2">
    <source>
        <dbReference type="ARBA" id="ARBA00001936"/>
    </source>
</evidence>
<dbReference type="InterPro" id="IPR050980">
    <property type="entry name" value="2C_sensor_his_kinase"/>
</dbReference>
<dbReference type="InterPro" id="IPR003661">
    <property type="entry name" value="HisK_dim/P_dom"/>
</dbReference>